<dbReference type="InterPro" id="IPR058691">
    <property type="entry name" value="Fn3_SaeA_1st"/>
</dbReference>
<dbReference type="KEGG" id="mdr:MDOR_38870"/>
<proteinExistence type="predicted"/>
<feature type="domain" description="SaeA fifth Fn3-like" evidence="7">
    <location>
        <begin position="559"/>
        <end position="684"/>
    </location>
</feature>
<feature type="region of interest" description="Disordered" evidence="1">
    <location>
        <begin position="85"/>
        <end position="120"/>
    </location>
</feature>
<dbReference type="EMBL" id="AP022605">
    <property type="protein sequence ID" value="BBZ09718.1"/>
    <property type="molecule type" value="Genomic_DNA"/>
</dbReference>
<evidence type="ECO:0000259" key="2">
    <source>
        <dbReference type="Pfam" id="PF25831"/>
    </source>
</evidence>
<reference evidence="8 9" key="1">
    <citation type="journal article" date="2019" name="Emerg. Microbes Infect.">
        <title>Comprehensive subspecies identification of 175 nontuberculous mycobacteria species based on 7547 genomic profiles.</title>
        <authorList>
            <person name="Matsumoto Y."/>
            <person name="Kinjo T."/>
            <person name="Motooka D."/>
            <person name="Nabeya D."/>
            <person name="Jung N."/>
            <person name="Uechi K."/>
            <person name="Horii T."/>
            <person name="Iida T."/>
            <person name="Fujita J."/>
            <person name="Nakamura S."/>
        </authorList>
    </citation>
    <scope>NUCLEOTIDE SEQUENCE [LARGE SCALE GENOMIC DNA]</scope>
    <source>
        <strain evidence="8 9">JCM 12405</strain>
    </source>
</reference>
<name>A0A7I7W1U9_9MYCO</name>
<evidence type="ECO:0000313" key="8">
    <source>
        <dbReference type="EMBL" id="BBZ09718.1"/>
    </source>
</evidence>
<accession>A0A7I7W1U9</accession>
<gene>
    <name evidence="8" type="primary">saeA</name>
    <name evidence="8" type="ORF">MDOR_38870</name>
</gene>
<feature type="domain" description="SaeA first Fn3-like" evidence="3">
    <location>
        <begin position="152"/>
        <end position="243"/>
    </location>
</feature>
<dbReference type="InterPro" id="IPR058695">
    <property type="entry name" value="SaeA_N"/>
</dbReference>
<feature type="region of interest" description="Disordered" evidence="1">
    <location>
        <begin position="185"/>
        <end position="209"/>
    </location>
</feature>
<dbReference type="Pfam" id="PF25834">
    <property type="entry name" value="Fn3_SaeA_4th"/>
    <property type="match status" value="1"/>
</dbReference>
<evidence type="ECO:0000259" key="4">
    <source>
        <dbReference type="Pfam" id="PF25833"/>
    </source>
</evidence>
<protein>
    <submittedName>
        <fullName evidence="8">Putative ESX-1 scaffolding and assembly protein SaeA</fullName>
    </submittedName>
</protein>
<dbReference type="InterPro" id="IPR058694">
    <property type="entry name" value="Fn3_SaeA_4th"/>
</dbReference>
<dbReference type="InterPro" id="IPR058692">
    <property type="entry name" value="Fn3_SaeA_2nd"/>
</dbReference>
<dbReference type="InterPro" id="IPR058693">
    <property type="entry name" value="Fn3_SaeA_3rd"/>
</dbReference>
<evidence type="ECO:0000256" key="1">
    <source>
        <dbReference type="SAM" id="MobiDB-lite"/>
    </source>
</evidence>
<evidence type="ECO:0000313" key="9">
    <source>
        <dbReference type="Proteomes" id="UP000467201"/>
    </source>
</evidence>
<organism evidence="8 9">
    <name type="scientific">Mycolicibacterium doricum</name>
    <dbReference type="NCBI Taxonomy" id="126673"/>
    <lineage>
        <taxon>Bacteria</taxon>
        <taxon>Bacillati</taxon>
        <taxon>Actinomycetota</taxon>
        <taxon>Actinomycetes</taxon>
        <taxon>Mycobacteriales</taxon>
        <taxon>Mycobacteriaceae</taxon>
        <taxon>Mycolicibacterium</taxon>
    </lineage>
</organism>
<sequence>MPTRPGGVAVVTEHPQADDDPRLGALLEWRQRLIDSGAVSARSFKEAHLRLVLRSGRTDVEQIQAMLPGSVSEHADDMARVLSELPAQPGPTGAEGISSADNPAGRHRGDDPVDEAAADPPQYDTLYQPHLPTAHFAPYASDTPGAPTHSVTLHRRRGTGALELRWPPLETSDQTVVYRVVSGEDVQPRSPDTADPLTVTTSTSATDDRPPVAAVRHFQVWANVGATRSEALAAQPILHAGGVLISRITDLALQEDSGRVIGRYTAPPGVSAVYVYRVPAGEAHRDGPRYRILAGQDNLAGFVDIDVGRGYRYVYRVRCAAPVGGVLRLSEAAEATADVSAVLAPVTDLVITGSTADATVLDLAWTTPPGGRAVVYRTPTGPSAGAEADELPEDALDQVGLPPEMRLAQPITEDRDEDGRVRTAMPGVAWPDQWSRAYFTPVTLIDGRAMLGKTFSTVRTGVIRDIELAEYCNKQVLTFDWPDGAASVVVYLAPRGHDPRNGLAGHTYEITLEEYEKYGGLQLSGQLPVHGCSLHLAPIAFTGGRRVMGAIASIDYQGLLRLQYAVRVGRDADGRPFTATVAVRSEYELPGSPAFVLVNNAHRIPLSVHDGELVDVAPLNEQGQLAAPPAKELRWSELTTTGGSELWAANVRNRQGWIRLFVSTPSPASLRLVALLDPPVEQLRLTPVAT</sequence>
<feature type="region of interest" description="Disordered" evidence="1">
    <location>
        <begin position="1"/>
        <end position="20"/>
    </location>
</feature>
<feature type="domain" description="SaeA third Fn3-like" evidence="5">
    <location>
        <begin position="354"/>
        <end position="454"/>
    </location>
</feature>
<dbReference type="InterPro" id="IPR058696">
    <property type="entry name" value="Fn3_SaeA_5th"/>
</dbReference>
<dbReference type="Pfam" id="PF25831">
    <property type="entry name" value="SaeA_1st"/>
    <property type="match status" value="1"/>
</dbReference>
<dbReference type="Pfam" id="PF25835">
    <property type="entry name" value="Fn3_SaeA_5th"/>
    <property type="match status" value="1"/>
</dbReference>
<feature type="domain" description="SaeA fourth Fn3-like" evidence="6">
    <location>
        <begin position="463"/>
        <end position="555"/>
    </location>
</feature>
<feature type="domain" description="SaeA second Fn3-like" evidence="4">
    <location>
        <begin position="249"/>
        <end position="337"/>
    </location>
</feature>
<dbReference type="Pfam" id="PF25836">
    <property type="entry name" value="Fn3_SaeA_6th"/>
    <property type="match status" value="1"/>
</dbReference>
<dbReference type="Pfam" id="PF25832">
    <property type="entry name" value="Fn3_SaeA_2nd"/>
    <property type="match status" value="1"/>
</dbReference>
<evidence type="ECO:0000259" key="5">
    <source>
        <dbReference type="Pfam" id="PF25834"/>
    </source>
</evidence>
<dbReference type="Proteomes" id="UP000467201">
    <property type="component" value="Chromosome"/>
</dbReference>
<evidence type="ECO:0000259" key="7">
    <source>
        <dbReference type="Pfam" id="PF25836"/>
    </source>
</evidence>
<evidence type="ECO:0000259" key="3">
    <source>
        <dbReference type="Pfam" id="PF25832"/>
    </source>
</evidence>
<dbReference type="AlphaFoldDB" id="A0A7I7W1U9"/>
<feature type="domain" description="SaeA N-terminal" evidence="2">
    <location>
        <begin position="22"/>
        <end position="82"/>
    </location>
</feature>
<dbReference type="Pfam" id="PF25833">
    <property type="entry name" value="Fn3_SaeA_3rd"/>
    <property type="match status" value="1"/>
</dbReference>
<evidence type="ECO:0000259" key="6">
    <source>
        <dbReference type="Pfam" id="PF25835"/>
    </source>
</evidence>